<evidence type="ECO:0000313" key="5">
    <source>
        <dbReference type="EMBL" id="MCP9273335.1"/>
    </source>
</evidence>
<name>A0ABT1M392_9MYCO</name>
<feature type="compositionally biased region" description="Pro residues" evidence="1">
    <location>
        <begin position="408"/>
        <end position="424"/>
    </location>
</feature>
<evidence type="ECO:0000259" key="4">
    <source>
        <dbReference type="Pfam" id="PF11887"/>
    </source>
</evidence>
<sequence length="470" mass="48594">MMSGTSTKRVLAVGTCVLLTVSGCAFEGVNSLPLPGAVGRGSDAAIYHVEIANVATLEPNSPVLMNDVVVGSVRRMDVQDWHANVEISVQPGVTVPANAVASVGQTSLLGSMHVALNPPVGEAPAGALPPGATIGLNDSSTYPTTEQTLSSLSVVVNAGGLGQIGEVVHTFNEALSGREEDWRNLLTRLDEFIGTLDQQRQSLVATIEALNRIATTFADRRGVISAALQRIPRALEVLDQQRPQLTTALTRLGEFSDTANRLVNDTQTELVTNLQNLQPTIKALADVGPDLDAALAYATVFPYGQNLIDRAVRGDFINLFATIDISGPRLRKSFFLGTRVGQEGRDLVPLPGETFFQRYTYDPLGRPLAPAPAGGPLGPVPPDNPGLNPDPPGAARSLPGPGSYPAALPAPPPEAAPMPAPTGPVLPVVPQARADGTATDTTQPGGGPIFAGPYGAGGTPPPAAPTAGGS</sequence>
<evidence type="ECO:0000259" key="3">
    <source>
        <dbReference type="Pfam" id="PF02470"/>
    </source>
</evidence>
<keyword evidence="6" id="KW-1185">Reference proteome</keyword>
<feature type="chain" id="PRO_5045602457" evidence="2">
    <location>
        <begin position="28"/>
        <end position="470"/>
    </location>
</feature>
<dbReference type="InterPro" id="IPR024516">
    <property type="entry name" value="Mce_C"/>
</dbReference>
<dbReference type="PANTHER" id="PTHR33371:SF15">
    <property type="entry name" value="LIPOPROTEIN LPRN"/>
    <property type="match status" value="1"/>
</dbReference>
<feature type="compositionally biased region" description="Pro residues" evidence="1">
    <location>
        <begin position="378"/>
        <end position="392"/>
    </location>
</feature>
<dbReference type="EMBL" id="JANDBD010000005">
    <property type="protein sequence ID" value="MCP9273335.1"/>
    <property type="molecule type" value="Genomic_DNA"/>
</dbReference>
<dbReference type="Proteomes" id="UP001651690">
    <property type="component" value="Unassembled WGS sequence"/>
</dbReference>
<reference evidence="5 6" key="1">
    <citation type="submission" date="2022-06" db="EMBL/GenBank/DDBJ databases">
        <title>Mycolicibacterium sp. CAU 1645 isolated from seawater.</title>
        <authorList>
            <person name="Kim W."/>
        </authorList>
    </citation>
    <scope>NUCLEOTIDE SEQUENCE [LARGE SCALE GENOMIC DNA]</scope>
    <source>
        <strain evidence="5 6">CAU 1645</strain>
    </source>
</reference>
<evidence type="ECO:0000313" key="6">
    <source>
        <dbReference type="Proteomes" id="UP001651690"/>
    </source>
</evidence>
<dbReference type="InterPro" id="IPR005693">
    <property type="entry name" value="Mce"/>
</dbReference>
<dbReference type="Pfam" id="PF02470">
    <property type="entry name" value="MlaD"/>
    <property type="match status" value="1"/>
</dbReference>
<comment type="caution">
    <text evidence="5">The sequence shown here is derived from an EMBL/GenBank/DDBJ whole genome shotgun (WGS) entry which is preliminary data.</text>
</comment>
<gene>
    <name evidence="5" type="ORF">NM203_14175</name>
</gene>
<feature type="region of interest" description="Disordered" evidence="1">
    <location>
        <begin position="367"/>
        <end position="470"/>
    </location>
</feature>
<keyword evidence="2" id="KW-0732">Signal</keyword>
<evidence type="ECO:0000256" key="2">
    <source>
        <dbReference type="SAM" id="SignalP"/>
    </source>
</evidence>
<dbReference type="InterPro" id="IPR052336">
    <property type="entry name" value="MlaD_Phospholipid_Transporter"/>
</dbReference>
<dbReference type="InterPro" id="IPR003399">
    <property type="entry name" value="Mce/MlaD"/>
</dbReference>
<evidence type="ECO:0000256" key="1">
    <source>
        <dbReference type="SAM" id="MobiDB-lite"/>
    </source>
</evidence>
<feature type="domain" description="Mce/MlaD" evidence="3">
    <location>
        <begin position="47"/>
        <end position="119"/>
    </location>
</feature>
<feature type="compositionally biased region" description="Gly residues" evidence="1">
    <location>
        <begin position="444"/>
        <end position="458"/>
    </location>
</feature>
<accession>A0ABT1M392</accession>
<dbReference type="NCBIfam" id="TIGR00996">
    <property type="entry name" value="Mtu_fam_mce"/>
    <property type="match status" value="1"/>
</dbReference>
<organism evidence="5 6">
    <name type="scientific">Mycolicibacterium arenosum</name>
    <dbReference type="NCBI Taxonomy" id="2952157"/>
    <lineage>
        <taxon>Bacteria</taxon>
        <taxon>Bacillati</taxon>
        <taxon>Actinomycetota</taxon>
        <taxon>Actinomycetes</taxon>
        <taxon>Mycobacteriales</taxon>
        <taxon>Mycobacteriaceae</taxon>
        <taxon>Mycolicibacterium</taxon>
    </lineage>
</organism>
<feature type="domain" description="Mammalian cell entry C-terminal" evidence="4">
    <location>
        <begin position="127"/>
        <end position="297"/>
    </location>
</feature>
<dbReference type="Pfam" id="PF11887">
    <property type="entry name" value="Mce4_CUP1"/>
    <property type="match status" value="1"/>
</dbReference>
<dbReference type="PANTHER" id="PTHR33371">
    <property type="entry name" value="INTERMEMBRANE PHOSPHOLIPID TRANSPORT SYSTEM BINDING PROTEIN MLAD-RELATED"/>
    <property type="match status" value="1"/>
</dbReference>
<feature type="signal peptide" evidence="2">
    <location>
        <begin position="1"/>
        <end position="27"/>
    </location>
</feature>
<protein>
    <submittedName>
        <fullName evidence="5">MCE family protein</fullName>
    </submittedName>
</protein>
<dbReference type="RefSeq" id="WP_255060623.1">
    <property type="nucleotide sequence ID" value="NZ_JANDBD010000005.1"/>
</dbReference>
<proteinExistence type="predicted"/>